<organism evidence="4 5">
    <name type="scientific">Pyrocoelia pectoralis</name>
    <dbReference type="NCBI Taxonomy" id="417401"/>
    <lineage>
        <taxon>Eukaryota</taxon>
        <taxon>Metazoa</taxon>
        <taxon>Ecdysozoa</taxon>
        <taxon>Arthropoda</taxon>
        <taxon>Hexapoda</taxon>
        <taxon>Insecta</taxon>
        <taxon>Pterygota</taxon>
        <taxon>Neoptera</taxon>
        <taxon>Endopterygota</taxon>
        <taxon>Coleoptera</taxon>
        <taxon>Polyphaga</taxon>
        <taxon>Elateriformia</taxon>
        <taxon>Elateroidea</taxon>
        <taxon>Lampyridae</taxon>
        <taxon>Lampyrinae</taxon>
        <taxon>Pyrocoelia</taxon>
    </lineage>
</organism>
<dbReference type="AlphaFoldDB" id="A0AAN7ZX39"/>
<dbReference type="Proteomes" id="UP001329430">
    <property type="component" value="Chromosome 1"/>
</dbReference>
<evidence type="ECO:0000313" key="5">
    <source>
        <dbReference type="Proteomes" id="UP001329430"/>
    </source>
</evidence>
<feature type="compositionally biased region" description="Polar residues" evidence="2">
    <location>
        <begin position="141"/>
        <end position="165"/>
    </location>
</feature>
<dbReference type="InterPro" id="IPR058912">
    <property type="entry name" value="HTH_animal"/>
</dbReference>
<dbReference type="PANTHER" id="PTHR21301">
    <property type="entry name" value="REVERSE TRANSCRIPTASE"/>
    <property type="match status" value="1"/>
</dbReference>
<dbReference type="InterPro" id="IPR000305">
    <property type="entry name" value="GIY-YIG_endonuc"/>
</dbReference>
<accession>A0AAN7ZX39</accession>
<name>A0AAN7ZX39_9COLE</name>
<gene>
    <name evidence="4" type="ORF">RI129_001270</name>
</gene>
<feature type="domain" description="GIY-YIG" evidence="3">
    <location>
        <begin position="734"/>
        <end position="820"/>
    </location>
</feature>
<comment type="caution">
    <text evidence="4">The sequence shown here is derived from an EMBL/GenBank/DDBJ whole genome shotgun (WGS) entry which is preliminary data.</text>
</comment>
<feature type="region of interest" description="Disordered" evidence="2">
    <location>
        <begin position="844"/>
        <end position="868"/>
    </location>
</feature>
<dbReference type="Pfam" id="PF26215">
    <property type="entry name" value="HTH_animal"/>
    <property type="match status" value="1"/>
</dbReference>
<protein>
    <recommendedName>
        <fullName evidence="3">GIY-YIG domain-containing protein</fullName>
    </recommendedName>
</protein>
<dbReference type="EMBL" id="JAVRBK010000001">
    <property type="protein sequence ID" value="KAK5650241.1"/>
    <property type="molecule type" value="Genomic_DNA"/>
</dbReference>
<feature type="region of interest" description="Disordered" evidence="2">
    <location>
        <begin position="141"/>
        <end position="167"/>
    </location>
</feature>
<dbReference type="PROSITE" id="PS50164">
    <property type="entry name" value="GIY_YIG"/>
    <property type="match status" value="1"/>
</dbReference>
<feature type="coiled-coil region" evidence="1">
    <location>
        <begin position="103"/>
        <end position="130"/>
    </location>
</feature>
<proteinExistence type="predicted"/>
<evidence type="ECO:0000259" key="3">
    <source>
        <dbReference type="PROSITE" id="PS50164"/>
    </source>
</evidence>
<dbReference type="InterPro" id="IPR035901">
    <property type="entry name" value="GIY-YIG_endonuc_sf"/>
</dbReference>
<evidence type="ECO:0000313" key="4">
    <source>
        <dbReference type="EMBL" id="KAK5650241.1"/>
    </source>
</evidence>
<evidence type="ECO:0000256" key="1">
    <source>
        <dbReference type="SAM" id="Coils"/>
    </source>
</evidence>
<reference evidence="4 5" key="1">
    <citation type="journal article" date="2024" name="Insects">
        <title>An Improved Chromosome-Level Genome Assembly of the Firefly Pyrocoelia pectoralis.</title>
        <authorList>
            <person name="Fu X."/>
            <person name="Meyer-Rochow V.B."/>
            <person name="Ballantyne L."/>
            <person name="Zhu X."/>
        </authorList>
    </citation>
    <scope>NUCLEOTIDE SEQUENCE [LARGE SCALE GENOMIC DNA]</scope>
    <source>
        <strain evidence="4">XCY_ONT2</strain>
    </source>
</reference>
<evidence type="ECO:0000256" key="2">
    <source>
        <dbReference type="SAM" id="MobiDB-lite"/>
    </source>
</evidence>
<keyword evidence="5" id="KW-1185">Reference proteome</keyword>
<dbReference type="PANTHER" id="PTHR21301:SF10">
    <property type="entry name" value="REVERSE TRANSCRIPTASE DOMAIN-CONTAINING PROTEIN"/>
    <property type="match status" value="1"/>
</dbReference>
<keyword evidence="1" id="KW-0175">Coiled coil</keyword>
<feature type="compositionally biased region" description="Basic and acidic residues" evidence="2">
    <location>
        <begin position="858"/>
        <end position="868"/>
    </location>
</feature>
<dbReference type="SUPFAM" id="SSF82771">
    <property type="entry name" value="GIY-YIG endonuclease"/>
    <property type="match status" value="1"/>
</dbReference>
<sequence length="868" mass="102491">MEEFIRLIKQLELSRILHQLKNTLQKRHKNDAHINFLTSAKQHDVIPKFLQIKLPKNKYNYQEAHNIHMTLLKKELKKQHINRTFIHSKLKYLHRYLLQQLHYIEYETLINDLEEDIRTTNIEMDQKRQKKLQHLIKQYHQPPTTQTNTRNHPSTYRRSTNTTQWNHRKHQTNQLRHNAQEEITEGNTHLDCPTQNNLNNHERKEDKYKFHNRFTNLSNTFLNKNETDLLNLGHKFSPAPNNYNPHLITIDIEHQLLPHQRCQSIKEKIKDTIINKVSKPSALYSTQISSHTRHQQHTIKSLKQKIKEQELTFTYADKNAGLVILDNNTYIQKTEQFYKDNNITEVKHNPLNRFAKYTNNTLKHCEPTLQKLNTSAFKLKVRNPTLPASYSLIKLHKANNPIRPITSSINSPVHKIAKFLNQLIKNKFRYISKHSINNSLHLINTLDEFQRHHNKTLGYTLHSFDIVNLYTNIPTHDTIKILTDYLYNNEHFINTFRINPLDIENIIDLSLLANFFIDHLETKIALIPEFTHVALWKRYVDDILCIWTGTPQELTQFHDKINTISNIKFTLETENNNSINFLDLTITRNTNNIEYDIYRKPTTTDVIIPFHSFHAPQIKSAAFNFLFNRLLTIPLSSVKYEKELNLIFQIGKNNNYPTDYIQHIYHKTKKKSILKQVYPHHKTHCNYIAIQYHPQIYNKINNTLKTHNINTIARAHPTIASHLINNKIPQPIHKKAGIYEIKCNECNVSYIGLTTRNLQTRFQEHLKNKPKSAIGTHTVDTQHHITLNNMKLLHASDNYNKLTILEHYEIEKAVRDKKDIINEITTFNEHHIYKLLPPFNIKAHSAHPNHPTAMTHTHASDPHTRQTT</sequence>